<dbReference type="RefSeq" id="WP_058944576.1">
    <property type="nucleotide sequence ID" value="NZ_LNSV01000091.1"/>
</dbReference>
<keyword evidence="2" id="KW-1185">Reference proteome</keyword>
<organism evidence="1 2">
    <name type="scientific">Streptomyces kanasensis</name>
    <dbReference type="NCBI Taxonomy" id="936756"/>
    <lineage>
        <taxon>Bacteria</taxon>
        <taxon>Bacillati</taxon>
        <taxon>Actinomycetota</taxon>
        <taxon>Actinomycetes</taxon>
        <taxon>Kitasatosporales</taxon>
        <taxon>Streptomycetaceae</taxon>
        <taxon>Streptomyces</taxon>
    </lineage>
</organism>
<dbReference type="STRING" id="936756.ATE80_25255"/>
<evidence type="ECO:0000313" key="1">
    <source>
        <dbReference type="EMBL" id="KUH36152.1"/>
    </source>
</evidence>
<comment type="caution">
    <text evidence="1">The sequence shown here is derived from an EMBL/GenBank/DDBJ whole genome shotgun (WGS) entry which is preliminary data.</text>
</comment>
<accession>A0A100Y1W3</accession>
<dbReference type="AlphaFoldDB" id="A0A100Y1W3"/>
<protein>
    <submittedName>
        <fullName evidence="1">Uncharacterized protein</fullName>
    </submittedName>
</protein>
<gene>
    <name evidence="1" type="ORF">ATE80_25255</name>
</gene>
<name>A0A100Y1W3_9ACTN</name>
<dbReference type="EMBL" id="LNSV01000091">
    <property type="protein sequence ID" value="KUH36152.1"/>
    <property type="molecule type" value="Genomic_DNA"/>
</dbReference>
<dbReference type="Proteomes" id="UP000054011">
    <property type="component" value="Unassembled WGS sequence"/>
</dbReference>
<reference evidence="1 2" key="1">
    <citation type="submission" date="2015-11" db="EMBL/GenBank/DDBJ databases">
        <title>Genome-wide analysis reveals the secondary metabolome in Streptomyces kanasensis ZX01.</title>
        <authorList>
            <person name="Zhang G."/>
            <person name="Han L."/>
            <person name="Feng J."/>
            <person name="Zhang X."/>
        </authorList>
    </citation>
    <scope>NUCLEOTIDE SEQUENCE [LARGE SCALE GENOMIC DNA]</scope>
    <source>
        <strain evidence="1 2">ZX01</strain>
    </source>
</reference>
<evidence type="ECO:0000313" key="2">
    <source>
        <dbReference type="Proteomes" id="UP000054011"/>
    </source>
</evidence>
<dbReference type="OrthoDB" id="4222146at2"/>
<proteinExistence type="predicted"/>
<sequence length="205" mass="21830">MLLISCGGGGAKEGLADDYLCDLPSKSVEEEIVLKALGGEKARTTIFAQPSDLVARMEGRLGELASSEDATGTDVCLFQTPLMSGSKASVRISFQWAAPEKGKAAGRPLRDANRYVVNGLPAEANEGDVKLSFSCVMPGEKRAASRQAQLVGWVSLTGGPRKGPQREWDVQHVTLSYLMAQRTVEALGCEKKPLQGEPVVKPVGE</sequence>